<dbReference type="SUPFAM" id="SSF103511">
    <property type="entry name" value="Chlorophyll a-b binding protein"/>
    <property type="match status" value="1"/>
</dbReference>
<evidence type="ECO:0000256" key="2">
    <source>
        <dbReference type="ARBA" id="ARBA00022528"/>
    </source>
</evidence>
<dbReference type="GO" id="GO:0009507">
    <property type="term" value="C:chloroplast"/>
    <property type="evidence" value="ECO:0007669"/>
    <property type="project" value="UniProtKB-SubCell"/>
</dbReference>
<dbReference type="OrthoDB" id="513190at2759"/>
<comment type="subcellular location">
    <subcellularLocation>
        <location evidence="1">Plastid</location>
        <location evidence="1">Chloroplast</location>
    </subcellularLocation>
</comment>
<keyword evidence="6" id="KW-1185">Reference proteome</keyword>
<keyword evidence="3" id="KW-0934">Plastid</keyword>
<proteinExistence type="predicted"/>
<dbReference type="EMBL" id="GG663737">
    <property type="protein sequence ID" value="EEH58881.1"/>
    <property type="molecule type" value="Genomic_DNA"/>
</dbReference>
<accession>C1MP77</accession>
<evidence type="ECO:0000313" key="5">
    <source>
        <dbReference type="EMBL" id="EEH58881.1"/>
    </source>
</evidence>
<protein>
    <submittedName>
        <fullName evidence="5">Predicted protein</fullName>
    </submittedName>
</protein>
<evidence type="ECO:0000256" key="3">
    <source>
        <dbReference type="ARBA" id="ARBA00022640"/>
    </source>
</evidence>
<dbReference type="AlphaFoldDB" id="C1MP77"/>
<dbReference type="GeneID" id="9682213"/>
<organism evidence="6">
    <name type="scientific">Micromonas pusilla (strain CCMP1545)</name>
    <name type="common">Picoplanktonic green alga</name>
    <dbReference type="NCBI Taxonomy" id="564608"/>
    <lineage>
        <taxon>Eukaryota</taxon>
        <taxon>Viridiplantae</taxon>
        <taxon>Chlorophyta</taxon>
        <taxon>Mamiellophyceae</taxon>
        <taxon>Mamiellales</taxon>
        <taxon>Mamiellaceae</taxon>
        <taxon>Micromonas</taxon>
    </lineage>
</organism>
<gene>
    <name evidence="5" type="primary">CBR/ELIP6</name>
    <name evidence="5" type="ORF">MICPUCDRAFT_56174</name>
</gene>
<evidence type="ECO:0000256" key="4">
    <source>
        <dbReference type="SAM" id="Phobius"/>
    </source>
</evidence>
<dbReference type="OMA" id="VTIDECF"/>
<sequence>MMTIASASVSSRVSVRLPARSARVATARSTRAAVVRVSADAEESKGWKSVNVTKPNLVNNLDGTTTRNIDGKVYTVSCVGDEVTVKDKFGQMYPARVNKASIIEADLSNSVAGAASTSIAGFNLALTPDMVTGMQTRTEIINGRAAMVGIVAALGAELTGHSVRDQVFSPGGFFSLLLIAALTVAASCAPAALNKVTIDECFPDENAAYPDELLPTTWTPIAEKLNGRVAMVAFAFMLLFGQ</sequence>
<feature type="transmembrane region" description="Helical" evidence="4">
    <location>
        <begin position="173"/>
        <end position="193"/>
    </location>
</feature>
<dbReference type="Proteomes" id="UP000001876">
    <property type="component" value="Unassembled WGS sequence"/>
</dbReference>
<dbReference type="RefSeq" id="XP_003057236.1">
    <property type="nucleotide sequence ID" value="XM_003057190.1"/>
</dbReference>
<reference evidence="5 6" key="1">
    <citation type="journal article" date="2009" name="Science">
        <title>Green evolution and dynamic adaptations revealed by genomes of the marine picoeukaryotes Micromonas.</title>
        <authorList>
            <person name="Worden A.Z."/>
            <person name="Lee J.H."/>
            <person name="Mock T."/>
            <person name="Rouze P."/>
            <person name="Simmons M.P."/>
            <person name="Aerts A.L."/>
            <person name="Allen A.E."/>
            <person name="Cuvelier M.L."/>
            <person name="Derelle E."/>
            <person name="Everett M.V."/>
            <person name="Foulon E."/>
            <person name="Grimwood J."/>
            <person name="Gundlach H."/>
            <person name="Henrissat B."/>
            <person name="Napoli C."/>
            <person name="McDonald S.M."/>
            <person name="Parker M.S."/>
            <person name="Rombauts S."/>
            <person name="Salamov A."/>
            <person name="Von Dassow P."/>
            <person name="Badger J.H."/>
            <person name="Coutinho P.M."/>
            <person name="Demir E."/>
            <person name="Dubchak I."/>
            <person name="Gentemann C."/>
            <person name="Eikrem W."/>
            <person name="Gready J.E."/>
            <person name="John U."/>
            <person name="Lanier W."/>
            <person name="Lindquist E.A."/>
            <person name="Lucas S."/>
            <person name="Mayer K.F."/>
            <person name="Moreau H."/>
            <person name="Not F."/>
            <person name="Otillar R."/>
            <person name="Panaud O."/>
            <person name="Pangilinan J."/>
            <person name="Paulsen I."/>
            <person name="Piegu B."/>
            <person name="Poliakov A."/>
            <person name="Robbens S."/>
            <person name="Schmutz J."/>
            <person name="Toulza E."/>
            <person name="Wyss T."/>
            <person name="Zelensky A."/>
            <person name="Zhou K."/>
            <person name="Armbrust E.V."/>
            <person name="Bhattacharya D."/>
            <person name="Goodenough U.W."/>
            <person name="Van de Peer Y."/>
            <person name="Grigoriev I.V."/>
        </authorList>
    </citation>
    <scope>NUCLEOTIDE SEQUENCE [LARGE SCALE GENOMIC DNA]</scope>
    <source>
        <strain evidence="5 6">CCMP1545</strain>
    </source>
</reference>
<keyword evidence="4" id="KW-1133">Transmembrane helix</keyword>
<dbReference type="Pfam" id="PF00504">
    <property type="entry name" value="Chloroa_b-bind"/>
    <property type="match status" value="1"/>
</dbReference>
<dbReference type="eggNOG" id="ENOG502SB7Q">
    <property type="taxonomic scope" value="Eukaryota"/>
</dbReference>
<dbReference type="KEGG" id="mpp:MICPUCDRAFT_56174"/>
<dbReference type="InterPro" id="IPR022796">
    <property type="entry name" value="Chloroa_b-bind"/>
</dbReference>
<evidence type="ECO:0000313" key="6">
    <source>
        <dbReference type="Proteomes" id="UP000001876"/>
    </source>
</evidence>
<keyword evidence="2" id="KW-0150">Chloroplast</keyword>
<keyword evidence="4" id="KW-0812">Transmembrane</keyword>
<name>C1MP77_MICPC</name>
<evidence type="ECO:0000256" key="1">
    <source>
        <dbReference type="ARBA" id="ARBA00004229"/>
    </source>
</evidence>
<keyword evidence="4" id="KW-0472">Membrane</keyword>